<dbReference type="InterPro" id="IPR016167">
    <property type="entry name" value="FAD-bd_PCMH_sub1"/>
</dbReference>
<dbReference type="FunFam" id="1.10.150.120:FF:000012">
    <property type="entry name" value="Xanthine dehydrogenase 2"/>
    <property type="match status" value="1"/>
</dbReference>
<dbReference type="Gene3D" id="3.30.465.10">
    <property type="match status" value="1"/>
</dbReference>
<dbReference type="GO" id="GO:0009664">
    <property type="term" value="P:plant-type cell wall organization"/>
    <property type="evidence" value="ECO:0007669"/>
    <property type="project" value="InterPro"/>
</dbReference>
<dbReference type="Pfam" id="PF02738">
    <property type="entry name" value="MoCoBD_1"/>
    <property type="match status" value="2"/>
</dbReference>
<keyword evidence="21" id="KW-1185">Reference proteome</keyword>
<dbReference type="Gene3D" id="1.10.150.120">
    <property type="entry name" value="[2Fe-2S]-binding domain"/>
    <property type="match status" value="1"/>
</dbReference>
<dbReference type="InterPro" id="IPR036856">
    <property type="entry name" value="Ald_Oxase/Xan_DH_a/b_sf"/>
</dbReference>
<dbReference type="SUPFAM" id="SSF56176">
    <property type="entry name" value="FAD-binding/transporter-associated domain-like"/>
    <property type="match status" value="1"/>
</dbReference>
<keyword evidence="10" id="KW-0560">Oxidoreductase</keyword>
<evidence type="ECO:0000256" key="3">
    <source>
        <dbReference type="ARBA" id="ARBA00006849"/>
    </source>
</evidence>
<evidence type="ECO:0000259" key="19">
    <source>
        <dbReference type="PROSITE" id="PS51387"/>
    </source>
</evidence>
<dbReference type="SUPFAM" id="SSF47741">
    <property type="entry name" value="CO dehydrogenase ISP C-domain like"/>
    <property type="match status" value="1"/>
</dbReference>
<evidence type="ECO:0000256" key="10">
    <source>
        <dbReference type="ARBA" id="ARBA00023002"/>
    </source>
</evidence>
<evidence type="ECO:0000256" key="12">
    <source>
        <dbReference type="ARBA" id="ARBA00023014"/>
    </source>
</evidence>
<dbReference type="FunFam" id="3.30.465.10:FF:000004">
    <property type="entry name" value="Xanthine dehydrogenase/oxidase"/>
    <property type="match status" value="1"/>
</dbReference>
<dbReference type="GO" id="GO:0071949">
    <property type="term" value="F:FAD binding"/>
    <property type="evidence" value="ECO:0007669"/>
    <property type="project" value="InterPro"/>
</dbReference>
<dbReference type="GO" id="GO:0009507">
    <property type="term" value="C:chloroplast"/>
    <property type="evidence" value="ECO:0007669"/>
    <property type="project" value="UniProtKB-ARBA"/>
</dbReference>
<sequence>MGSLKNEDELDIIGESKEAILYVNGIRRVVPDGLAHMTLLEYLRDIGLTGTKLGCGEGGCGACTVMVSYFDQNLKKCVHYAINACLAPLYSVEGMHVITVEGVGNRRHGLHPVQESLARAHGSQCGFCTPGFVMSMYALLRSSQTPPSEEQIEESLAGNLCRCTGYRPILDAFRVFAKTNDLLYTGASLESLTGEFVCPSTGKPCSCGLKTVCKEDTAEESMACGKGYGPVSYSEIDGSAYTSKELIFPPELLLRKLTYLNLSGFGGLKWYRPLRLQHVLDLKARYPDAKLVVGNSEIGIEMRLKGIHYQVLISVAHIPELNKLSVKDDGLEIGAAVRLSELLKVLRRVTKERDAYETSSCKAFIEQIKWFAGTQIKNVASVGGNICTASPISDLNPLWMAAGAKFQIIDCKGNIRTILAENFFLGYRKVDLASGEILLSVLLPWTRPFEYVKEFKQAHRRDDDIAIVNAGMRVCLEEKNDKWIVSDASIVYGGVAPLSLSASKTKDFLIGKSWNEELLWGALKALENDILLKDDAPGGMVEFRKSLTLSFFFKFFLWVSHEMDGKSSFTESVPLSHLSAVQSFHRPSVIGSQDFEIIKHGTAVGSPEVHLSSRLQVTGEAEYTDDTPMPPNVISDEELFASEYVTCVGQVIGVLVADTHEHAKLAARKVHVEYEELPAILSIQDAIKSESFHPNTERCLRKGDVELCFKSGQCDKIIEGEVQVGGQEHFYLEPQSSLIWTMDGGNEVHMISSTQAPQKHQKYVSHVLGLPMSKSSLQNQANRWWIWDIDMMITGQRHSFLGKYKVGFTNDGKVLALDLEIYNNAGNSLDLSLAILERAMFHSDNVYEIPNVRVSGKVCFTNFPSNTAFRGFGGPQGMLIAENWIQRIAMELKKTPEEIREINFLNEGSILHYGQQIQHCTLQKLWNELKSSCDFLKAQKEVEKFNLQNRWKKRGVAMVPTKFGISFTSKFMNQAGALVQVYTDGTVLVTHGGVEMGQGLHTKVAQIAASSFNIPLSSVFISETSTDKVPNASPTAASASSDMYGAAVLDACEQIKARMEPIASKHNFNSFAELANACYMERIDLSAHGFYITPDIGFDWKTGKGNPFRYFTYGAAFAEVEIDTLTGDFHTRTANIFLDLGYSLNPAIDVGQIEGAFIQGLGWVALEELKWGDAAHKWIRPGSLFTCGPGSYKIPSLNDVPFKFSVSLLKGAPNVKAIHSSKAVGEPPFFLASAVLFAIKDAVLAARTEVGYNNWFPLDNPATPERIRMLPKMATFRPGLLFALAVCFIATNVMADHEPYIYASPPPPPYIYKSPPPLPPSHYMPSPHPYHYKSPPPPSPSPPPPYYYKSPPPPSSSPPPPYYYKSPPPPSSSPPPPYYYKSPPPPSPSPPPPYYYKSPPPPSPSPPPPYYYKSPPPPSPSPSPPPPPPYIYKSPPPPSPSPPPPYIYKSPPPPSPSPPPPYVYKSPPPPPPSPSPPPPYYYKSPPPPSPSPPPPSPSPPPPYVYKSPPPPSLSPPPPYIYKSPPPPPYVYKSPPPASPSPPPPYVYKSPPLPSPSPPPPYIYKSPPPPSPSPPPPYVYKSPPPPSPSPPPPYIYKSPPPPSPSPPPPYVYKSPPPPSPSPPPPYIYKSPPPPSPSPPPPYVYKSPPPPSPSPPPPYVYKSPPPPSPSPPPPYVYKSPPPPSPSPPPPYYYKSPPPPSPSPPPPYYYKSTPLPSPSPPPPYYYKSPPPPSPPPPHVYYYSSPPPPPSVY</sequence>
<dbReference type="PANTHER" id="PTHR45444:SF3">
    <property type="entry name" value="XANTHINE DEHYDROGENASE"/>
    <property type="match status" value="1"/>
</dbReference>
<dbReference type="EC" id="1.17.1.4" evidence="4"/>
<dbReference type="InterPro" id="IPR012675">
    <property type="entry name" value="Beta-grasp_dom_sf"/>
</dbReference>
<dbReference type="GO" id="GO:0046110">
    <property type="term" value="P:xanthine metabolic process"/>
    <property type="evidence" value="ECO:0007669"/>
    <property type="project" value="UniProtKB-ARBA"/>
</dbReference>
<dbReference type="Pfam" id="PF20256">
    <property type="entry name" value="MoCoBD_2"/>
    <property type="match status" value="1"/>
</dbReference>
<keyword evidence="11" id="KW-0408">Iron</keyword>
<evidence type="ECO:0000256" key="13">
    <source>
        <dbReference type="ARBA" id="ARBA00023027"/>
    </source>
</evidence>
<keyword evidence="5" id="KW-0500">Molybdenum</keyword>
<evidence type="ECO:0000256" key="1">
    <source>
        <dbReference type="ARBA" id="ARBA00001924"/>
    </source>
</evidence>
<feature type="domain" description="FAD-binding PCMH-type" evidence="19">
    <location>
        <begin position="263"/>
        <end position="448"/>
    </location>
</feature>
<comment type="similarity">
    <text evidence="3">Belongs to the xanthine dehydrogenase family.</text>
</comment>
<evidence type="ECO:0000256" key="9">
    <source>
        <dbReference type="ARBA" id="ARBA00022827"/>
    </source>
</evidence>
<dbReference type="Gene3D" id="3.30.390.50">
    <property type="entry name" value="CO dehydrogenase flavoprotein, C-terminal domain"/>
    <property type="match status" value="1"/>
</dbReference>
<keyword evidence="6" id="KW-0285">Flavoprotein</keyword>
<keyword evidence="12" id="KW-0411">Iron-sulfur</keyword>
<dbReference type="PRINTS" id="PR01217">
    <property type="entry name" value="PRICHEXTENSN"/>
</dbReference>
<dbReference type="OrthoDB" id="8300278at2759"/>
<comment type="catalytic activity">
    <reaction evidence="15">
        <text>xanthine + NAD(+) + H2O = urate + NADH + H(+)</text>
        <dbReference type="Rhea" id="RHEA:16669"/>
        <dbReference type="ChEBI" id="CHEBI:15377"/>
        <dbReference type="ChEBI" id="CHEBI:15378"/>
        <dbReference type="ChEBI" id="CHEBI:17712"/>
        <dbReference type="ChEBI" id="CHEBI:17775"/>
        <dbReference type="ChEBI" id="CHEBI:57540"/>
        <dbReference type="ChEBI" id="CHEBI:57945"/>
        <dbReference type="EC" id="1.17.1.4"/>
    </reaction>
</comment>
<dbReference type="PANTHER" id="PTHR45444">
    <property type="entry name" value="XANTHINE DEHYDROGENASE"/>
    <property type="match status" value="1"/>
</dbReference>
<dbReference type="EMBL" id="CM018031">
    <property type="protein sequence ID" value="KAA8549740.1"/>
    <property type="molecule type" value="Genomic_DNA"/>
</dbReference>
<comment type="cofactor">
    <cofactor evidence="1">
        <name>Mo-molybdopterin</name>
        <dbReference type="ChEBI" id="CHEBI:71302"/>
    </cofactor>
</comment>
<evidence type="ECO:0000256" key="17">
    <source>
        <dbReference type="SAM" id="MobiDB-lite"/>
    </source>
</evidence>
<dbReference type="InterPro" id="IPR001041">
    <property type="entry name" value="2Fe-2S_ferredoxin-type"/>
</dbReference>
<evidence type="ECO:0000256" key="16">
    <source>
        <dbReference type="ARBA" id="ARBA00049517"/>
    </source>
</evidence>
<dbReference type="Gene3D" id="3.10.20.30">
    <property type="match status" value="1"/>
</dbReference>
<dbReference type="FunFam" id="3.30.390.50:FF:000001">
    <property type="entry name" value="Xanthine dehydrogenase oxidase"/>
    <property type="match status" value="1"/>
</dbReference>
<dbReference type="FunFam" id="3.10.20.30:FF:000015">
    <property type="entry name" value="Aldehyde oxidase 1"/>
    <property type="match status" value="1"/>
</dbReference>
<dbReference type="PROSITE" id="PS51387">
    <property type="entry name" value="FAD_PCMH"/>
    <property type="match status" value="1"/>
</dbReference>
<dbReference type="FunFam" id="3.30.365.10:FF:000003">
    <property type="entry name" value="Aldehyde oxidase 1"/>
    <property type="match status" value="1"/>
</dbReference>
<dbReference type="GO" id="GO:0005199">
    <property type="term" value="F:structural constituent of cell wall"/>
    <property type="evidence" value="ECO:0007669"/>
    <property type="project" value="InterPro"/>
</dbReference>
<evidence type="ECO:0000256" key="8">
    <source>
        <dbReference type="ARBA" id="ARBA00022723"/>
    </source>
</evidence>
<dbReference type="SUPFAM" id="SSF55447">
    <property type="entry name" value="CO dehydrogenase flavoprotein C-terminal domain-like"/>
    <property type="match status" value="1"/>
</dbReference>
<dbReference type="FunFam" id="3.30.43.10:FF:000001">
    <property type="entry name" value="Xanthine dehydrogenase/oxidase"/>
    <property type="match status" value="1"/>
</dbReference>
<accession>A0A5J5C6Z3</accession>
<evidence type="ECO:0000256" key="5">
    <source>
        <dbReference type="ARBA" id="ARBA00022505"/>
    </source>
</evidence>
<comment type="catalytic activity">
    <reaction evidence="16">
        <text>hypoxanthine + NAD(+) + H2O = xanthine + NADH + H(+)</text>
        <dbReference type="Rhea" id="RHEA:24670"/>
        <dbReference type="ChEBI" id="CHEBI:15377"/>
        <dbReference type="ChEBI" id="CHEBI:15378"/>
        <dbReference type="ChEBI" id="CHEBI:17368"/>
        <dbReference type="ChEBI" id="CHEBI:17712"/>
        <dbReference type="ChEBI" id="CHEBI:57540"/>
        <dbReference type="ChEBI" id="CHEBI:57945"/>
        <dbReference type="EC" id="1.17.1.4"/>
    </reaction>
</comment>
<dbReference type="InterPro" id="IPR002888">
    <property type="entry name" value="2Fe-2S-bd"/>
</dbReference>
<comment type="cofactor">
    <cofactor evidence="14">
        <name>[2Fe-2S] cluster</name>
        <dbReference type="ChEBI" id="CHEBI:190135"/>
    </cofactor>
</comment>
<dbReference type="SUPFAM" id="SSF54665">
    <property type="entry name" value="CO dehydrogenase molybdoprotein N-domain-like"/>
    <property type="match status" value="1"/>
</dbReference>
<dbReference type="SMART" id="SM01008">
    <property type="entry name" value="Ald_Xan_dh_C"/>
    <property type="match status" value="1"/>
</dbReference>
<gene>
    <name evidence="20" type="ORF">F0562_001242</name>
</gene>
<dbReference type="InterPro" id="IPR005107">
    <property type="entry name" value="CO_DH_flav_C"/>
</dbReference>
<keyword evidence="7" id="KW-0001">2Fe-2S</keyword>
<protein>
    <recommendedName>
        <fullName evidence="4">xanthine dehydrogenase</fullName>
        <ecNumber evidence="4">1.17.1.4</ecNumber>
    </recommendedName>
</protein>
<dbReference type="InterPro" id="IPR036884">
    <property type="entry name" value="2Fe-2S-bd_dom_sf"/>
</dbReference>
<dbReference type="InterPro" id="IPR016169">
    <property type="entry name" value="FAD-bd_PCMH_sub2"/>
</dbReference>
<evidence type="ECO:0000313" key="21">
    <source>
        <dbReference type="Proteomes" id="UP000325577"/>
    </source>
</evidence>
<dbReference type="InterPro" id="IPR016166">
    <property type="entry name" value="FAD-bd_PCMH"/>
</dbReference>
<dbReference type="Gene3D" id="3.30.43.10">
    <property type="entry name" value="Uridine Diphospho-n-acetylenolpyruvylglucosamine Reductase, domain 2"/>
    <property type="match status" value="1"/>
</dbReference>
<evidence type="ECO:0000256" key="4">
    <source>
        <dbReference type="ARBA" id="ARBA00013123"/>
    </source>
</evidence>
<dbReference type="InterPro" id="IPR016208">
    <property type="entry name" value="Ald_Oxase/xanthine_DH-like"/>
</dbReference>
<dbReference type="Pfam" id="PF03450">
    <property type="entry name" value="CO_deh_flav_C"/>
    <property type="match status" value="1"/>
</dbReference>
<dbReference type="GO" id="GO:0006124">
    <property type="term" value="P:ferredoxin metabolic process"/>
    <property type="evidence" value="ECO:0007669"/>
    <property type="project" value="UniProtKB-ARBA"/>
</dbReference>
<dbReference type="InterPro" id="IPR036318">
    <property type="entry name" value="FAD-bd_PCMH-like_sf"/>
</dbReference>
<dbReference type="InterPro" id="IPR037165">
    <property type="entry name" value="AldOxase/xan_DH_Mopterin-bd_sf"/>
</dbReference>
<dbReference type="PROSITE" id="PS51085">
    <property type="entry name" value="2FE2S_FER_2"/>
    <property type="match status" value="1"/>
</dbReference>
<dbReference type="Pfam" id="PF00941">
    <property type="entry name" value="FAD_binding_5"/>
    <property type="match status" value="1"/>
</dbReference>
<dbReference type="Proteomes" id="UP000325577">
    <property type="component" value="Linkage Group LG0"/>
</dbReference>
<dbReference type="FunFam" id="3.30.365.10:FF:000004">
    <property type="entry name" value="Xanthine dehydrogenase oxidase"/>
    <property type="match status" value="1"/>
</dbReference>
<evidence type="ECO:0000259" key="18">
    <source>
        <dbReference type="PROSITE" id="PS51085"/>
    </source>
</evidence>
<dbReference type="InterPro" id="IPR046867">
    <property type="entry name" value="AldOxase/xan_DH_MoCoBD2"/>
</dbReference>
<evidence type="ECO:0000256" key="2">
    <source>
        <dbReference type="ARBA" id="ARBA00001974"/>
    </source>
</evidence>
<comment type="cofactor">
    <cofactor evidence="2">
        <name>FAD</name>
        <dbReference type="ChEBI" id="CHEBI:57692"/>
    </cofactor>
</comment>
<dbReference type="InterPro" id="IPR008274">
    <property type="entry name" value="AldOxase/xan_DH_MoCoBD1"/>
</dbReference>
<evidence type="ECO:0000256" key="15">
    <source>
        <dbReference type="ARBA" id="ARBA00049017"/>
    </source>
</evidence>
<dbReference type="SUPFAM" id="SSF56003">
    <property type="entry name" value="Molybdenum cofactor-binding domain"/>
    <property type="match status" value="1"/>
</dbReference>
<organism evidence="20 21">
    <name type="scientific">Nyssa sinensis</name>
    <dbReference type="NCBI Taxonomy" id="561372"/>
    <lineage>
        <taxon>Eukaryota</taxon>
        <taxon>Viridiplantae</taxon>
        <taxon>Streptophyta</taxon>
        <taxon>Embryophyta</taxon>
        <taxon>Tracheophyta</taxon>
        <taxon>Spermatophyta</taxon>
        <taxon>Magnoliopsida</taxon>
        <taxon>eudicotyledons</taxon>
        <taxon>Gunneridae</taxon>
        <taxon>Pentapetalae</taxon>
        <taxon>asterids</taxon>
        <taxon>Cornales</taxon>
        <taxon>Nyssaceae</taxon>
        <taxon>Nyssa</taxon>
    </lineage>
</organism>
<dbReference type="Gene3D" id="3.90.1170.50">
    <property type="entry name" value="Aldehyde oxidase/xanthine dehydrogenase, a/b hammerhead"/>
    <property type="match status" value="1"/>
</dbReference>
<evidence type="ECO:0000256" key="14">
    <source>
        <dbReference type="ARBA" id="ARBA00034078"/>
    </source>
</evidence>
<dbReference type="Pfam" id="PF01799">
    <property type="entry name" value="Fer2_2"/>
    <property type="match status" value="1"/>
</dbReference>
<evidence type="ECO:0000256" key="6">
    <source>
        <dbReference type="ARBA" id="ARBA00022630"/>
    </source>
</evidence>
<dbReference type="InterPro" id="IPR000674">
    <property type="entry name" value="Ald_Oxase/Xan_DH_a/b"/>
</dbReference>
<proteinExistence type="inferred from homology"/>
<dbReference type="InterPro" id="IPR006706">
    <property type="entry name" value="Extensin_dom"/>
</dbReference>
<feature type="domain" description="2Fe-2S ferredoxin-type" evidence="18">
    <location>
        <begin position="17"/>
        <end position="103"/>
    </location>
</feature>
<feature type="region of interest" description="Disordered" evidence="17">
    <location>
        <begin position="1567"/>
        <end position="1684"/>
    </location>
</feature>
<name>A0A5J5C6Z3_9ASTE</name>
<dbReference type="Pfam" id="PF01315">
    <property type="entry name" value="Ald_Xan_dh_C"/>
    <property type="match status" value="1"/>
</dbReference>
<dbReference type="SMART" id="SM01092">
    <property type="entry name" value="CO_deh_flav_C"/>
    <property type="match status" value="1"/>
</dbReference>
<feature type="region of interest" description="Disordered" evidence="17">
    <location>
        <begin position="1448"/>
        <end position="1476"/>
    </location>
</feature>
<dbReference type="GO" id="GO:0005506">
    <property type="term" value="F:iron ion binding"/>
    <property type="evidence" value="ECO:0007669"/>
    <property type="project" value="InterPro"/>
</dbReference>
<dbReference type="Pfam" id="PF04554">
    <property type="entry name" value="Extensin_2"/>
    <property type="match status" value="1"/>
</dbReference>
<dbReference type="PROSITE" id="PS00197">
    <property type="entry name" value="2FE2S_FER_1"/>
    <property type="match status" value="1"/>
</dbReference>
<keyword evidence="13" id="KW-0520">NAD</keyword>
<dbReference type="InterPro" id="IPR036683">
    <property type="entry name" value="CO_DH_flav_C_dom_sf"/>
</dbReference>
<dbReference type="SUPFAM" id="SSF54292">
    <property type="entry name" value="2Fe-2S ferredoxin-like"/>
    <property type="match status" value="1"/>
</dbReference>
<evidence type="ECO:0000313" key="20">
    <source>
        <dbReference type="EMBL" id="KAA8549740.1"/>
    </source>
</evidence>
<dbReference type="InterPro" id="IPR006058">
    <property type="entry name" value="2Fe2S_fd_BS"/>
</dbReference>
<dbReference type="GO" id="GO:0051537">
    <property type="term" value="F:2 iron, 2 sulfur cluster binding"/>
    <property type="evidence" value="ECO:0007669"/>
    <property type="project" value="UniProtKB-KW"/>
</dbReference>
<reference evidence="20 21" key="1">
    <citation type="submission" date="2019-09" db="EMBL/GenBank/DDBJ databases">
        <title>A chromosome-level genome assembly of the Chinese tupelo Nyssa sinensis.</title>
        <authorList>
            <person name="Yang X."/>
            <person name="Kang M."/>
            <person name="Yang Y."/>
            <person name="Xiong H."/>
            <person name="Wang M."/>
            <person name="Zhang Z."/>
            <person name="Wang Z."/>
            <person name="Wu H."/>
            <person name="Ma T."/>
            <person name="Liu J."/>
            <person name="Xi Z."/>
        </authorList>
    </citation>
    <scope>NUCLEOTIDE SEQUENCE [LARGE SCALE GENOMIC DNA]</scope>
    <source>
        <strain evidence="20">J267</strain>
        <tissue evidence="20">Leaf</tissue>
    </source>
</reference>
<dbReference type="InterPro" id="IPR002346">
    <property type="entry name" value="Mopterin_DH_FAD-bd"/>
</dbReference>
<dbReference type="GO" id="GO:0004854">
    <property type="term" value="F:xanthine dehydrogenase activity"/>
    <property type="evidence" value="ECO:0007669"/>
    <property type="project" value="UniProtKB-EC"/>
</dbReference>
<dbReference type="GO" id="GO:0009055">
    <property type="term" value="F:electron transfer activity"/>
    <property type="evidence" value="ECO:0007669"/>
    <property type="project" value="UniProtKB-ARBA"/>
</dbReference>
<dbReference type="InterPro" id="IPR036010">
    <property type="entry name" value="2Fe-2S_ferredoxin-like_sf"/>
</dbReference>
<dbReference type="Gene3D" id="3.30.365.10">
    <property type="entry name" value="Aldehyde oxidase/xanthine dehydrogenase, molybdopterin binding domain"/>
    <property type="match status" value="5"/>
</dbReference>
<evidence type="ECO:0000256" key="11">
    <source>
        <dbReference type="ARBA" id="ARBA00023004"/>
    </source>
</evidence>
<keyword evidence="9" id="KW-0274">FAD</keyword>
<evidence type="ECO:0000256" key="7">
    <source>
        <dbReference type="ARBA" id="ARBA00022714"/>
    </source>
</evidence>
<dbReference type="Pfam" id="PF00111">
    <property type="entry name" value="Fer2"/>
    <property type="match status" value="1"/>
</dbReference>
<keyword evidence="8" id="KW-0479">Metal-binding</keyword>